<dbReference type="Proteomes" id="UP001202922">
    <property type="component" value="Unassembled WGS sequence"/>
</dbReference>
<organism evidence="1 2">
    <name type="scientific">Sinomonas terrae</name>
    <dbReference type="NCBI Taxonomy" id="2908838"/>
    <lineage>
        <taxon>Bacteria</taxon>
        <taxon>Bacillati</taxon>
        <taxon>Actinomycetota</taxon>
        <taxon>Actinomycetes</taxon>
        <taxon>Micrococcales</taxon>
        <taxon>Micrococcaceae</taxon>
        <taxon>Sinomonas</taxon>
    </lineage>
</organism>
<evidence type="ECO:0000313" key="2">
    <source>
        <dbReference type="Proteomes" id="UP001202922"/>
    </source>
</evidence>
<gene>
    <name evidence="1" type="ORF">L0M17_16075</name>
</gene>
<protein>
    <submittedName>
        <fullName evidence="1">Uncharacterized protein</fullName>
    </submittedName>
</protein>
<accession>A0ABS9U468</accession>
<reference evidence="1 2" key="1">
    <citation type="submission" date="2022-03" db="EMBL/GenBank/DDBJ databases">
        <title>Sinomonas sp. isolated from a soil.</title>
        <authorList>
            <person name="Han J."/>
            <person name="Kim D.-U."/>
        </authorList>
    </citation>
    <scope>NUCLEOTIDE SEQUENCE [LARGE SCALE GENOMIC DNA]</scope>
    <source>
        <strain evidence="1 2">5-5</strain>
    </source>
</reference>
<comment type="caution">
    <text evidence="1">The sequence shown here is derived from an EMBL/GenBank/DDBJ whole genome shotgun (WGS) entry which is preliminary data.</text>
</comment>
<keyword evidence="2" id="KW-1185">Reference proteome</keyword>
<name>A0ABS9U468_9MICC</name>
<sequence>MRQELSPKDDMRRALSGDRKVIVDERNAELHCYLVAAGVQSARVVWTTASGRRRQRVVQLAQVRLPEPAKPWEGVEISPDRIPFASPARL</sequence>
<dbReference type="EMBL" id="JAKZBV010000001">
    <property type="protein sequence ID" value="MCH6471478.1"/>
    <property type="molecule type" value="Genomic_DNA"/>
</dbReference>
<evidence type="ECO:0000313" key="1">
    <source>
        <dbReference type="EMBL" id="MCH6471478.1"/>
    </source>
</evidence>
<dbReference type="RefSeq" id="WP_241055294.1">
    <property type="nucleotide sequence ID" value="NZ_JAKZBV010000001.1"/>
</dbReference>
<proteinExistence type="predicted"/>